<comment type="caution">
    <text evidence="8">The sequence shown here is derived from an EMBL/GenBank/DDBJ whole genome shotgun (WGS) entry which is preliminary data.</text>
</comment>
<dbReference type="Pfam" id="PF03381">
    <property type="entry name" value="CDC50"/>
    <property type="match status" value="1"/>
</dbReference>
<proteinExistence type="inferred from homology"/>
<comment type="similarity">
    <text evidence="2 6">Belongs to the CDC50/LEM3 family.</text>
</comment>
<dbReference type="Proteomes" id="UP001491310">
    <property type="component" value="Unassembled WGS sequence"/>
</dbReference>
<evidence type="ECO:0000256" key="5">
    <source>
        <dbReference type="ARBA" id="ARBA00023136"/>
    </source>
</evidence>
<protein>
    <recommendedName>
        <fullName evidence="6">ALA-interacting subunit</fullName>
    </recommendedName>
</protein>
<feature type="transmembrane region" description="Helical" evidence="7">
    <location>
        <begin position="36"/>
        <end position="57"/>
    </location>
</feature>
<dbReference type="InterPro" id="IPR005045">
    <property type="entry name" value="CDC50/LEM3_fam"/>
</dbReference>
<accession>A0ABR2YJV5</accession>
<keyword evidence="3 7" id="KW-0812">Transmembrane</keyword>
<dbReference type="PANTHER" id="PTHR10926">
    <property type="entry name" value="CELL CYCLE CONTROL PROTEIN 50"/>
    <property type="match status" value="1"/>
</dbReference>
<evidence type="ECO:0000256" key="1">
    <source>
        <dbReference type="ARBA" id="ARBA00004141"/>
    </source>
</evidence>
<evidence type="ECO:0000313" key="9">
    <source>
        <dbReference type="Proteomes" id="UP001491310"/>
    </source>
</evidence>
<evidence type="ECO:0000313" key="8">
    <source>
        <dbReference type="EMBL" id="KAK9906827.1"/>
    </source>
</evidence>
<comment type="subcellular location">
    <subcellularLocation>
        <location evidence="1">Membrane</location>
        <topology evidence="1">Multi-pass membrane protein</topology>
    </subcellularLocation>
</comment>
<dbReference type="PIRSF" id="PIRSF015840">
    <property type="entry name" value="DUF284_TM_euk"/>
    <property type="match status" value="1"/>
</dbReference>
<evidence type="ECO:0000256" key="7">
    <source>
        <dbReference type="SAM" id="Phobius"/>
    </source>
</evidence>
<reference evidence="8 9" key="1">
    <citation type="journal article" date="2024" name="Nat. Commun.">
        <title>Phylogenomics reveals the evolutionary origins of lichenization in chlorophyte algae.</title>
        <authorList>
            <person name="Puginier C."/>
            <person name="Libourel C."/>
            <person name="Otte J."/>
            <person name="Skaloud P."/>
            <person name="Haon M."/>
            <person name="Grisel S."/>
            <person name="Petersen M."/>
            <person name="Berrin J.G."/>
            <person name="Delaux P.M."/>
            <person name="Dal Grande F."/>
            <person name="Keller J."/>
        </authorList>
    </citation>
    <scope>NUCLEOTIDE SEQUENCE [LARGE SCALE GENOMIC DNA]</scope>
    <source>
        <strain evidence="8 9">SAG 216-7</strain>
    </source>
</reference>
<dbReference type="PANTHER" id="PTHR10926:SF0">
    <property type="entry name" value="CDC50, ISOFORM A"/>
    <property type="match status" value="1"/>
</dbReference>
<evidence type="ECO:0000256" key="6">
    <source>
        <dbReference type="PIRNR" id="PIRNR015840"/>
    </source>
</evidence>
<keyword evidence="9" id="KW-1185">Reference proteome</keyword>
<dbReference type="EMBL" id="JALJOT010000010">
    <property type="protein sequence ID" value="KAK9906827.1"/>
    <property type="molecule type" value="Genomic_DNA"/>
</dbReference>
<organism evidence="8 9">
    <name type="scientific">Coccomyxa subellipsoidea</name>
    <dbReference type="NCBI Taxonomy" id="248742"/>
    <lineage>
        <taxon>Eukaryota</taxon>
        <taxon>Viridiplantae</taxon>
        <taxon>Chlorophyta</taxon>
        <taxon>core chlorophytes</taxon>
        <taxon>Trebouxiophyceae</taxon>
        <taxon>Trebouxiophyceae incertae sedis</taxon>
        <taxon>Coccomyxaceae</taxon>
        <taxon>Coccomyxa</taxon>
    </lineage>
</organism>
<evidence type="ECO:0000256" key="2">
    <source>
        <dbReference type="ARBA" id="ARBA00009457"/>
    </source>
</evidence>
<feature type="transmembrane region" description="Helical" evidence="7">
    <location>
        <begin position="300"/>
        <end position="322"/>
    </location>
</feature>
<sequence length="339" mass="36983">MSASADEPARQAIRKPKYTRITQQELPACKPSLTPFAVISIFTIIGAAFIPIGYACLKASQQVVEASVRYDDVCLPGGSHEEQEQSLLQTNGSGSACVVTVTVPRRMSAPVFMYYELDNFYQNHRRYMTSRSDAQLRGSSVSAASLHKSCDPQATLNGSANAVIEPCGLVAWSYFNDTFQVSLNGAAVALDDSNIAWKTDINKRFPSANASHFNTVPELRGGNSISGSIKGDEHFMVWMRTAALRNFRKLWGRINTDIPAGTNVTVAIQNRYNTYRFGGKKKVVLSTANWLGGANPFLGFAYFGVGGASLAFALAFLVLTWLTPRQPGDSGQLSWNKNK</sequence>
<name>A0ABR2YJV5_9CHLO</name>
<keyword evidence="4 7" id="KW-1133">Transmembrane helix</keyword>
<keyword evidence="5 6" id="KW-0472">Membrane</keyword>
<evidence type="ECO:0000256" key="4">
    <source>
        <dbReference type="ARBA" id="ARBA00022989"/>
    </source>
</evidence>
<gene>
    <name evidence="8" type="ORF">WJX75_008713</name>
</gene>
<evidence type="ECO:0000256" key="3">
    <source>
        <dbReference type="ARBA" id="ARBA00022692"/>
    </source>
</evidence>